<evidence type="ECO:0000256" key="1">
    <source>
        <dbReference type="SAM" id="Phobius"/>
    </source>
</evidence>
<feature type="transmembrane region" description="Helical" evidence="1">
    <location>
        <begin position="603"/>
        <end position="625"/>
    </location>
</feature>
<feature type="transmembrane region" description="Helical" evidence="1">
    <location>
        <begin position="557"/>
        <end position="583"/>
    </location>
</feature>
<organism evidence="2 3">
    <name type="scientific">Juglans regia</name>
    <name type="common">English walnut</name>
    <dbReference type="NCBI Taxonomy" id="51240"/>
    <lineage>
        <taxon>Eukaryota</taxon>
        <taxon>Viridiplantae</taxon>
        <taxon>Streptophyta</taxon>
        <taxon>Embryophyta</taxon>
        <taxon>Tracheophyta</taxon>
        <taxon>Spermatophyta</taxon>
        <taxon>Magnoliopsida</taxon>
        <taxon>eudicotyledons</taxon>
        <taxon>Gunneridae</taxon>
        <taxon>Pentapetalae</taxon>
        <taxon>rosids</taxon>
        <taxon>fabids</taxon>
        <taxon>Fagales</taxon>
        <taxon>Juglandaceae</taxon>
        <taxon>Juglans</taxon>
    </lineage>
</organism>
<keyword evidence="1" id="KW-0472">Membrane</keyword>
<accession>A0A6P9EKE6</accession>
<evidence type="ECO:0000313" key="2">
    <source>
        <dbReference type="Proteomes" id="UP000235220"/>
    </source>
</evidence>
<dbReference type="KEGG" id="jre:109022261"/>
<dbReference type="Pfam" id="PF12796">
    <property type="entry name" value="Ank_2"/>
    <property type="match status" value="1"/>
</dbReference>
<dbReference type="InterPro" id="IPR002110">
    <property type="entry name" value="Ankyrin_rpt"/>
</dbReference>
<evidence type="ECO:0000313" key="3">
    <source>
        <dbReference type="RefSeq" id="XP_035548940.1"/>
    </source>
</evidence>
<gene>
    <name evidence="3" type="primary">LOC109022261</name>
</gene>
<dbReference type="Gene3D" id="1.25.40.20">
    <property type="entry name" value="Ankyrin repeat-containing domain"/>
    <property type="match status" value="2"/>
</dbReference>
<dbReference type="SUPFAM" id="SSF48403">
    <property type="entry name" value="Ankyrin repeat"/>
    <property type="match status" value="2"/>
</dbReference>
<keyword evidence="2" id="KW-1185">Reference proteome</keyword>
<dbReference type="AlphaFoldDB" id="A0A6P9EKE6"/>
<dbReference type="PANTHER" id="PTHR24177">
    <property type="entry name" value="CASKIN"/>
    <property type="match status" value="1"/>
</dbReference>
<dbReference type="RefSeq" id="XP_035548940.1">
    <property type="nucleotide sequence ID" value="XM_035693047.1"/>
</dbReference>
<dbReference type="GO" id="GO:0016020">
    <property type="term" value="C:membrane"/>
    <property type="evidence" value="ECO:0000318"/>
    <property type="project" value="GO_Central"/>
</dbReference>
<sequence>MASNMEDSMIPEMEMEIIRKDLLRKSVKGEWAGVIDIYEKHPHAHKAKLTRNEDTALHMAVSNDKQETVKQLMNIISSHHEEGKEAPEIKNRQGNTPLHVAASMGSEIMCESIAGTCQLGSSFIAARNCKGETPLFLAVLCGKKDAFLYLHNLCQKYKLNGYDFSWRSDDDDTILHAAITVERFDLAFQIIHLYPKLVDSINKQGFSPLHLLADKPSAFESATIFALIADYIIYRVTIRSKQKRGHTNLENPEIQNVPHERGHQGILTVPKQKHKWVTQVMNELVERTLVYELARGTNPDMIIRFEMLGDRKTPIFGNNKVSIARETPILIAAKNGITKMVEKILENFPEAVYDLDPSMKNIVLLSVEHKQCDVYELLLNKKKKKVIPDSVFWEVDKEGNTALHLAAKVANSNTWPVPGAAFQMNWEIKWFEHVQRSMPEWYPFLCNKAGETPREVFTKSHEGLVKQGQKWLTSISEQACPIATGLFVAVAFSTSSNDGFNFKDPKLQGVVRPSAFSYSLLVPAASFFFSVVAVFCFLLMICSSYSESSFRTGNRLMVFLLGLAAFYLSLLSTLESFSLGHFLTAIKELDTSNYLPRYMTLAVGYYTLVLIIPMPFYLHMAWAFFRGPHTMKLVIPGFFPTKN</sequence>
<feature type="transmembrane region" description="Helical" evidence="1">
    <location>
        <begin position="520"/>
        <end position="545"/>
    </location>
</feature>
<reference evidence="3" key="1">
    <citation type="submission" date="2025-08" db="UniProtKB">
        <authorList>
            <consortium name="RefSeq"/>
        </authorList>
    </citation>
    <scope>IDENTIFICATION</scope>
    <source>
        <tissue evidence="3">Leaves</tissue>
    </source>
</reference>
<dbReference type="OrthoDB" id="1923662at2759"/>
<keyword evidence="1" id="KW-0812">Transmembrane</keyword>
<dbReference type="InParanoid" id="A0A6P9EKE6"/>
<name>A0A6P9EKE6_JUGRE</name>
<dbReference type="Proteomes" id="UP000235220">
    <property type="component" value="Chromosome 8"/>
</dbReference>
<dbReference type="InterPro" id="IPR036770">
    <property type="entry name" value="Ankyrin_rpt-contain_sf"/>
</dbReference>
<keyword evidence="1" id="KW-1133">Transmembrane helix</keyword>
<dbReference type="SMART" id="SM00248">
    <property type="entry name" value="ANK"/>
    <property type="match status" value="7"/>
</dbReference>
<dbReference type="GeneID" id="109022261"/>
<protein>
    <submittedName>
        <fullName evidence="3">Uncharacterized protein LOC109022261 isoform X1</fullName>
    </submittedName>
</protein>
<dbReference type="PANTHER" id="PTHR24177:SF103">
    <property type="entry name" value="PGG DOMAIN-CONTAINING PROTEIN"/>
    <property type="match status" value="1"/>
</dbReference>
<proteinExistence type="predicted"/>